<name>A0A8S9SNE1_BRACR</name>
<gene>
    <name evidence="3" type="ORF">F2Q69_00037615</name>
    <name evidence="2" type="ORF">F2Q70_00036819</name>
</gene>
<dbReference type="AlphaFoldDB" id="A0A8S9SNE1"/>
<evidence type="ECO:0000313" key="4">
    <source>
        <dbReference type="Proteomes" id="UP000712600"/>
    </source>
</evidence>
<accession>A0A8S9SNE1</accession>
<evidence type="ECO:0000256" key="1">
    <source>
        <dbReference type="SAM" id="MobiDB-lite"/>
    </source>
</evidence>
<reference evidence="2" key="1">
    <citation type="submission" date="2019-12" db="EMBL/GenBank/DDBJ databases">
        <title>Genome sequencing and annotation of Brassica cretica.</title>
        <authorList>
            <person name="Studholme D.J."/>
            <person name="Sarris P.F."/>
        </authorList>
    </citation>
    <scope>NUCLEOTIDE SEQUENCE</scope>
    <source>
        <strain evidence="2">PFS-102/07</strain>
        <tissue evidence="2">Leaf</tissue>
    </source>
</reference>
<feature type="region of interest" description="Disordered" evidence="1">
    <location>
        <begin position="1"/>
        <end position="20"/>
    </location>
</feature>
<comment type="caution">
    <text evidence="3">The sequence shown here is derived from an EMBL/GenBank/DDBJ whole genome shotgun (WGS) entry which is preliminary data.</text>
</comment>
<proteinExistence type="predicted"/>
<dbReference type="Proteomes" id="UP000712600">
    <property type="component" value="Unassembled WGS sequence"/>
</dbReference>
<feature type="compositionally biased region" description="Low complexity" evidence="1">
    <location>
        <begin position="1"/>
        <end position="17"/>
    </location>
</feature>
<dbReference type="EMBL" id="QGKY02000246">
    <property type="protein sequence ID" value="KAF2585919.1"/>
    <property type="molecule type" value="Genomic_DNA"/>
</dbReference>
<sequence length="76" mass="8453">MRSSLNLSSSSELTGSLKPKTRLKVKEHLIPNHALAMGLHKLYAATASLPSEETQTLSDLFTETNRNFEVQRRRGG</sequence>
<evidence type="ECO:0000313" key="2">
    <source>
        <dbReference type="EMBL" id="KAF2585919.1"/>
    </source>
</evidence>
<evidence type="ECO:0000313" key="3">
    <source>
        <dbReference type="EMBL" id="KAF3601874.1"/>
    </source>
</evidence>
<protein>
    <submittedName>
        <fullName evidence="3">Uncharacterized protein</fullName>
    </submittedName>
</protein>
<organism evidence="3 4">
    <name type="scientific">Brassica cretica</name>
    <name type="common">Mustard</name>
    <dbReference type="NCBI Taxonomy" id="69181"/>
    <lineage>
        <taxon>Eukaryota</taxon>
        <taxon>Viridiplantae</taxon>
        <taxon>Streptophyta</taxon>
        <taxon>Embryophyta</taxon>
        <taxon>Tracheophyta</taxon>
        <taxon>Spermatophyta</taxon>
        <taxon>Magnoliopsida</taxon>
        <taxon>eudicotyledons</taxon>
        <taxon>Gunneridae</taxon>
        <taxon>Pentapetalae</taxon>
        <taxon>rosids</taxon>
        <taxon>malvids</taxon>
        <taxon>Brassicales</taxon>
        <taxon>Brassicaceae</taxon>
        <taxon>Brassiceae</taxon>
        <taxon>Brassica</taxon>
    </lineage>
</organism>
<reference evidence="3" key="2">
    <citation type="submission" date="2019-12" db="EMBL/GenBank/DDBJ databases">
        <title>Genome sequencing and annotation of Brassica cretica.</title>
        <authorList>
            <person name="Studholme D.J."/>
            <person name="Sarris P."/>
        </authorList>
    </citation>
    <scope>NUCLEOTIDE SEQUENCE</scope>
    <source>
        <strain evidence="3">PFS-109/04</strain>
        <tissue evidence="3">Leaf</tissue>
    </source>
</reference>
<dbReference type="EMBL" id="QGKX02000004">
    <property type="protein sequence ID" value="KAF3601874.1"/>
    <property type="molecule type" value="Genomic_DNA"/>
</dbReference>